<protein>
    <recommendedName>
        <fullName evidence="10">Major facilitator superfamily (MFS) profile domain-containing protein</fullName>
    </recommendedName>
</protein>
<keyword evidence="4 9" id="KW-0812">Transmembrane</keyword>
<dbReference type="PROSITE" id="PS00217">
    <property type="entry name" value="SUGAR_TRANSPORT_2"/>
    <property type="match status" value="1"/>
</dbReference>
<dbReference type="PANTHER" id="PTHR48022:SF2">
    <property type="entry name" value="PLASTIDIC GLUCOSE TRANSPORTER 4"/>
    <property type="match status" value="1"/>
</dbReference>
<dbReference type="GO" id="GO:0005351">
    <property type="term" value="F:carbohydrate:proton symporter activity"/>
    <property type="evidence" value="ECO:0007669"/>
    <property type="project" value="TreeGrafter"/>
</dbReference>
<feature type="compositionally biased region" description="Basic and acidic residues" evidence="8">
    <location>
        <begin position="550"/>
        <end position="563"/>
    </location>
</feature>
<sequence length="563" mass="61639">MVAAVGAAIAGDQELSYGPAGYKGLVREPYILSLACFASIGGVLFGYDQGVISGVLVMNNFGKQFPLLANDATLQGWMVAVLTLGAMFGALVNGPIADRISRRWSLLLANVVFLIGSIIQAAAVNIPMIFVGRFFAGLAIGQLSMVVPLYLGELAPPNIRGSLIALQQLGITVGIMVAFWLDYGTQHIGGTGDGQSPVAWRFPLALQCLPSLILAGGTFFLPYSPRWLMTKGREEEAHSTLLRLRRVDSSDPRIRLELLEIKAACIFDQEVIEAKFPGITSRFVLATKQYKELFVVRHLNRRLLIACLLQIIQQFTGINAIIYYAPQIFKAIGLTGNSIDLLATGVVGVINFFSTIPAIMFLDRWGRRKVLIIGAIGMGISQLIVGTLYAVYQHSWLEHRSAGWVAAVFIWIYISNFAFSIGCVNWIMPSEIFPPGVRSKAVGVAISTNWLSNFIVALIVPRMLKSITFGTFYFFLVFCVILVVWVYFCVPETKGLPIEEMDKIFGGNQGVEDMARIADIRRRLGITVTGGERLGEGKESESNGDGSDFGEEKRVVEVSHHEA</sequence>
<feature type="transmembrane region" description="Helical" evidence="9">
    <location>
        <begin position="472"/>
        <end position="490"/>
    </location>
</feature>
<feature type="transmembrane region" description="Helical" evidence="9">
    <location>
        <begin position="341"/>
        <end position="363"/>
    </location>
</feature>
<evidence type="ECO:0000256" key="7">
    <source>
        <dbReference type="RuleBase" id="RU003346"/>
    </source>
</evidence>
<feature type="region of interest" description="Disordered" evidence="8">
    <location>
        <begin position="531"/>
        <end position="563"/>
    </location>
</feature>
<evidence type="ECO:0000256" key="1">
    <source>
        <dbReference type="ARBA" id="ARBA00004141"/>
    </source>
</evidence>
<dbReference type="InterPro" id="IPR020846">
    <property type="entry name" value="MFS_dom"/>
</dbReference>
<evidence type="ECO:0000313" key="12">
    <source>
        <dbReference type="Proteomes" id="UP000566819"/>
    </source>
</evidence>
<accession>A0A8H4VZB3</accession>
<dbReference type="PRINTS" id="PR00171">
    <property type="entry name" value="SUGRTRNSPORT"/>
</dbReference>
<evidence type="ECO:0000256" key="5">
    <source>
        <dbReference type="ARBA" id="ARBA00022989"/>
    </source>
</evidence>
<evidence type="ECO:0000256" key="3">
    <source>
        <dbReference type="ARBA" id="ARBA00022448"/>
    </source>
</evidence>
<feature type="transmembrane region" description="Helical" evidence="9">
    <location>
        <begin position="440"/>
        <end position="460"/>
    </location>
</feature>
<evidence type="ECO:0000256" key="8">
    <source>
        <dbReference type="SAM" id="MobiDB-lite"/>
    </source>
</evidence>
<dbReference type="EMBL" id="JAAMPI010000823">
    <property type="protein sequence ID" value="KAF4628363.1"/>
    <property type="molecule type" value="Genomic_DNA"/>
</dbReference>
<feature type="transmembrane region" description="Helical" evidence="9">
    <location>
        <begin position="104"/>
        <end position="124"/>
    </location>
</feature>
<dbReference type="OrthoDB" id="8120565at2759"/>
<dbReference type="InterPro" id="IPR005828">
    <property type="entry name" value="MFS_sugar_transport-like"/>
</dbReference>
<organism evidence="11 12">
    <name type="scientific">Cudoniella acicularis</name>
    <dbReference type="NCBI Taxonomy" id="354080"/>
    <lineage>
        <taxon>Eukaryota</taxon>
        <taxon>Fungi</taxon>
        <taxon>Dikarya</taxon>
        <taxon>Ascomycota</taxon>
        <taxon>Pezizomycotina</taxon>
        <taxon>Leotiomycetes</taxon>
        <taxon>Helotiales</taxon>
        <taxon>Tricladiaceae</taxon>
        <taxon>Cudoniella</taxon>
    </lineage>
</organism>
<keyword evidence="6 9" id="KW-0472">Membrane</keyword>
<feature type="transmembrane region" description="Helical" evidence="9">
    <location>
        <begin position="201"/>
        <end position="223"/>
    </location>
</feature>
<feature type="transmembrane region" description="Helical" evidence="9">
    <location>
        <begin position="72"/>
        <end position="92"/>
    </location>
</feature>
<feature type="transmembrane region" description="Helical" evidence="9">
    <location>
        <begin position="130"/>
        <end position="151"/>
    </location>
</feature>
<evidence type="ECO:0000256" key="2">
    <source>
        <dbReference type="ARBA" id="ARBA00010992"/>
    </source>
</evidence>
<feature type="domain" description="Major facilitator superfamily (MFS) profile" evidence="10">
    <location>
        <begin position="34"/>
        <end position="494"/>
    </location>
</feature>
<gene>
    <name evidence="11" type="ORF">G7Y89_g9789</name>
</gene>
<dbReference type="InterPro" id="IPR050360">
    <property type="entry name" value="MFS_Sugar_Transporters"/>
</dbReference>
<feature type="transmembrane region" description="Helical" evidence="9">
    <location>
        <begin position="30"/>
        <end position="52"/>
    </location>
</feature>
<dbReference type="InterPro" id="IPR036259">
    <property type="entry name" value="MFS_trans_sf"/>
</dbReference>
<name>A0A8H4VZB3_9HELO</name>
<dbReference type="PANTHER" id="PTHR48022">
    <property type="entry name" value="PLASTIDIC GLUCOSE TRANSPORTER 4"/>
    <property type="match status" value="1"/>
</dbReference>
<dbReference type="PROSITE" id="PS00216">
    <property type="entry name" value="SUGAR_TRANSPORT_1"/>
    <property type="match status" value="1"/>
</dbReference>
<evidence type="ECO:0000313" key="11">
    <source>
        <dbReference type="EMBL" id="KAF4628363.1"/>
    </source>
</evidence>
<dbReference type="Gene3D" id="1.20.1250.20">
    <property type="entry name" value="MFS general substrate transporter like domains"/>
    <property type="match status" value="1"/>
</dbReference>
<dbReference type="AlphaFoldDB" id="A0A8H4VZB3"/>
<dbReference type="GO" id="GO:0016020">
    <property type="term" value="C:membrane"/>
    <property type="evidence" value="ECO:0007669"/>
    <property type="project" value="UniProtKB-SubCell"/>
</dbReference>
<feature type="transmembrane region" description="Helical" evidence="9">
    <location>
        <begin position="370"/>
        <end position="392"/>
    </location>
</feature>
<feature type="transmembrane region" description="Helical" evidence="9">
    <location>
        <begin position="163"/>
        <end position="181"/>
    </location>
</feature>
<proteinExistence type="inferred from homology"/>
<keyword evidence="12" id="KW-1185">Reference proteome</keyword>
<dbReference type="CDD" id="cd17356">
    <property type="entry name" value="MFS_HXT"/>
    <property type="match status" value="1"/>
</dbReference>
<dbReference type="Proteomes" id="UP000566819">
    <property type="component" value="Unassembled WGS sequence"/>
</dbReference>
<dbReference type="SUPFAM" id="SSF103473">
    <property type="entry name" value="MFS general substrate transporter"/>
    <property type="match status" value="1"/>
</dbReference>
<keyword evidence="3 7" id="KW-0813">Transport</keyword>
<dbReference type="FunFam" id="1.20.1250.20:FF:000026">
    <property type="entry name" value="MFS quinate transporter QutD"/>
    <property type="match status" value="1"/>
</dbReference>
<feature type="transmembrane region" description="Helical" evidence="9">
    <location>
        <begin position="303"/>
        <end position="325"/>
    </location>
</feature>
<evidence type="ECO:0000256" key="6">
    <source>
        <dbReference type="ARBA" id="ARBA00023136"/>
    </source>
</evidence>
<comment type="subcellular location">
    <subcellularLocation>
        <location evidence="1">Membrane</location>
        <topology evidence="1">Multi-pass membrane protein</topology>
    </subcellularLocation>
</comment>
<dbReference type="NCBIfam" id="TIGR00879">
    <property type="entry name" value="SP"/>
    <property type="match status" value="1"/>
</dbReference>
<comment type="caution">
    <text evidence="11">The sequence shown here is derived from an EMBL/GenBank/DDBJ whole genome shotgun (WGS) entry which is preliminary data.</text>
</comment>
<keyword evidence="5 9" id="KW-1133">Transmembrane helix</keyword>
<evidence type="ECO:0000256" key="9">
    <source>
        <dbReference type="SAM" id="Phobius"/>
    </source>
</evidence>
<dbReference type="Pfam" id="PF00083">
    <property type="entry name" value="Sugar_tr"/>
    <property type="match status" value="1"/>
</dbReference>
<evidence type="ECO:0000259" key="10">
    <source>
        <dbReference type="PROSITE" id="PS50850"/>
    </source>
</evidence>
<evidence type="ECO:0000256" key="4">
    <source>
        <dbReference type="ARBA" id="ARBA00022692"/>
    </source>
</evidence>
<dbReference type="InterPro" id="IPR003663">
    <property type="entry name" value="Sugar/inositol_transpt"/>
</dbReference>
<reference evidence="11 12" key="1">
    <citation type="submission" date="2020-03" db="EMBL/GenBank/DDBJ databases">
        <title>Draft Genome Sequence of Cudoniella acicularis.</title>
        <authorList>
            <person name="Buettner E."/>
            <person name="Kellner H."/>
        </authorList>
    </citation>
    <scope>NUCLEOTIDE SEQUENCE [LARGE SCALE GENOMIC DNA]</scope>
    <source>
        <strain evidence="11 12">DSM 108380</strain>
    </source>
</reference>
<feature type="transmembrane region" description="Helical" evidence="9">
    <location>
        <begin position="404"/>
        <end position="428"/>
    </location>
</feature>
<comment type="similarity">
    <text evidence="2 7">Belongs to the major facilitator superfamily. Sugar transporter (TC 2.A.1.1) family.</text>
</comment>
<dbReference type="PROSITE" id="PS50850">
    <property type="entry name" value="MFS"/>
    <property type="match status" value="1"/>
</dbReference>
<dbReference type="InterPro" id="IPR005829">
    <property type="entry name" value="Sugar_transporter_CS"/>
</dbReference>